<keyword evidence="2 7" id="KW-0813">Transport</keyword>
<organism evidence="9 10">
    <name type="scientific">Microlunatus parietis</name>
    <dbReference type="NCBI Taxonomy" id="682979"/>
    <lineage>
        <taxon>Bacteria</taxon>
        <taxon>Bacillati</taxon>
        <taxon>Actinomycetota</taxon>
        <taxon>Actinomycetes</taxon>
        <taxon>Propionibacteriales</taxon>
        <taxon>Propionibacteriaceae</taxon>
        <taxon>Microlunatus</taxon>
    </lineage>
</organism>
<dbReference type="SUPFAM" id="SSF161098">
    <property type="entry name" value="MetI-like"/>
    <property type="match status" value="1"/>
</dbReference>
<evidence type="ECO:0000256" key="3">
    <source>
        <dbReference type="ARBA" id="ARBA00022475"/>
    </source>
</evidence>
<dbReference type="PANTHER" id="PTHR32243:SF18">
    <property type="entry name" value="INNER MEMBRANE ABC TRANSPORTER PERMEASE PROTEIN YCJP"/>
    <property type="match status" value="1"/>
</dbReference>
<evidence type="ECO:0000256" key="4">
    <source>
        <dbReference type="ARBA" id="ARBA00022692"/>
    </source>
</evidence>
<accession>A0A7Y9I415</accession>
<dbReference type="InterPro" id="IPR035906">
    <property type="entry name" value="MetI-like_sf"/>
</dbReference>
<dbReference type="Gene3D" id="1.10.3720.10">
    <property type="entry name" value="MetI-like"/>
    <property type="match status" value="1"/>
</dbReference>
<dbReference type="PANTHER" id="PTHR32243">
    <property type="entry name" value="MALTOSE TRANSPORT SYSTEM PERMEASE-RELATED"/>
    <property type="match status" value="1"/>
</dbReference>
<comment type="subcellular location">
    <subcellularLocation>
        <location evidence="1 7">Cell membrane</location>
        <topology evidence="1 7">Multi-pass membrane protein</topology>
    </subcellularLocation>
</comment>
<evidence type="ECO:0000313" key="9">
    <source>
        <dbReference type="EMBL" id="NYE69728.1"/>
    </source>
</evidence>
<feature type="transmembrane region" description="Helical" evidence="7">
    <location>
        <begin position="195"/>
        <end position="220"/>
    </location>
</feature>
<evidence type="ECO:0000256" key="5">
    <source>
        <dbReference type="ARBA" id="ARBA00022989"/>
    </source>
</evidence>
<keyword evidence="3" id="KW-1003">Cell membrane</keyword>
<comment type="similarity">
    <text evidence="7">Belongs to the binding-protein-dependent transport system permease family.</text>
</comment>
<gene>
    <name evidence="9" type="ORF">BKA15_001057</name>
</gene>
<feature type="transmembrane region" description="Helical" evidence="7">
    <location>
        <begin position="82"/>
        <end position="106"/>
    </location>
</feature>
<keyword evidence="6 7" id="KW-0472">Membrane</keyword>
<dbReference type="GO" id="GO:0005886">
    <property type="term" value="C:plasma membrane"/>
    <property type="evidence" value="ECO:0007669"/>
    <property type="project" value="UniProtKB-SubCell"/>
</dbReference>
<dbReference type="PROSITE" id="PS50928">
    <property type="entry name" value="ABC_TM1"/>
    <property type="match status" value="1"/>
</dbReference>
<protein>
    <submittedName>
        <fullName evidence="9">ABC-type glycerol-3-phosphate transport system permease component</fullName>
    </submittedName>
</protein>
<keyword evidence="10" id="KW-1185">Reference proteome</keyword>
<evidence type="ECO:0000256" key="1">
    <source>
        <dbReference type="ARBA" id="ARBA00004651"/>
    </source>
</evidence>
<keyword evidence="5 7" id="KW-1133">Transmembrane helix</keyword>
<comment type="caution">
    <text evidence="9">The sequence shown here is derived from an EMBL/GenBank/DDBJ whole genome shotgun (WGS) entry which is preliminary data.</text>
</comment>
<dbReference type="InterPro" id="IPR000515">
    <property type="entry name" value="MetI-like"/>
</dbReference>
<keyword evidence="4 7" id="KW-0812">Transmembrane</keyword>
<dbReference type="CDD" id="cd06261">
    <property type="entry name" value="TM_PBP2"/>
    <property type="match status" value="1"/>
</dbReference>
<feature type="transmembrane region" description="Helical" evidence="7">
    <location>
        <begin position="155"/>
        <end position="174"/>
    </location>
</feature>
<sequence>MAASPALSLSKGRRRGPRPVRVLQYLMLIVVLVVSAGPLVWVLINAIRPDSEIAAYPPTLFPQQLTGDHFVSLFTLYGFGTYVINSLVISAVATLGALIFGTLAAYAMARFDFRLVRVLGELSLVAYLIPPILVLVPVTQILFGSGLGDNRVALAVLYTATLLPFALWILRSYFTGIAVDIEEAAMIDRCTRFGAFLRVVLPQAAPGLISTGIFTFNAAWSEYLFASTLMTTNSKLPANAAIFLLMGHMGTESWGLLMAAALTIVAPVVILFLVAQRWLISGIGEGAVRG</sequence>
<name>A0A7Y9I415_9ACTN</name>
<evidence type="ECO:0000313" key="10">
    <source>
        <dbReference type="Proteomes" id="UP000569914"/>
    </source>
</evidence>
<dbReference type="Pfam" id="PF00528">
    <property type="entry name" value="BPD_transp_1"/>
    <property type="match status" value="1"/>
</dbReference>
<dbReference type="Proteomes" id="UP000569914">
    <property type="component" value="Unassembled WGS sequence"/>
</dbReference>
<feature type="domain" description="ABC transmembrane type-1" evidence="8">
    <location>
        <begin position="83"/>
        <end position="275"/>
    </location>
</feature>
<feature type="transmembrane region" description="Helical" evidence="7">
    <location>
        <begin position="22"/>
        <end position="44"/>
    </location>
</feature>
<dbReference type="AlphaFoldDB" id="A0A7Y9I415"/>
<proteinExistence type="inferred from homology"/>
<evidence type="ECO:0000256" key="2">
    <source>
        <dbReference type="ARBA" id="ARBA00022448"/>
    </source>
</evidence>
<evidence type="ECO:0000256" key="6">
    <source>
        <dbReference type="ARBA" id="ARBA00023136"/>
    </source>
</evidence>
<dbReference type="EMBL" id="JACCBU010000001">
    <property type="protein sequence ID" value="NYE69728.1"/>
    <property type="molecule type" value="Genomic_DNA"/>
</dbReference>
<feature type="transmembrane region" description="Helical" evidence="7">
    <location>
        <begin position="118"/>
        <end position="143"/>
    </location>
</feature>
<dbReference type="InterPro" id="IPR050901">
    <property type="entry name" value="BP-dep_ABC_trans_perm"/>
</dbReference>
<evidence type="ECO:0000256" key="7">
    <source>
        <dbReference type="RuleBase" id="RU363032"/>
    </source>
</evidence>
<evidence type="ECO:0000259" key="8">
    <source>
        <dbReference type="PROSITE" id="PS50928"/>
    </source>
</evidence>
<reference evidence="9 10" key="1">
    <citation type="submission" date="2020-07" db="EMBL/GenBank/DDBJ databases">
        <title>Sequencing the genomes of 1000 actinobacteria strains.</title>
        <authorList>
            <person name="Klenk H.-P."/>
        </authorList>
    </citation>
    <scope>NUCLEOTIDE SEQUENCE [LARGE SCALE GENOMIC DNA]</scope>
    <source>
        <strain evidence="9 10">DSM 22083</strain>
    </source>
</reference>
<feature type="transmembrane region" description="Helical" evidence="7">
    <location>
        <begin position="254"/>
        <end position="275"/>
    </location>
</feature>
<dbReference type="RefSeq" id="WP_218871076.1">
    <property type="nucleotide sequence ID" value="NZ_JACCBU010000001.1"/>
</dbReference>
<dbReference type="GO" id="GO:0055085">
    <property type="term" value="P:transmembrane transport"/>
    <property type="evidence" value="ECO:0007669"/>
    <property type="project" value="InterPro"/>
</dbReference>